<evidence type="ECO:0000256" key="12">
    <source>
        <dbReference type="ARBA" id="ARBA00055850"/>
    </source>
</evidence>
<dbReference type="GO" id="GO:0004660">
    <property type="term" value="F:protein farnesyltransferase activity"/>
    <property type="evidence" value="ECO:0007669"/>
    <property type="project" value="UniProtKB-UniRule"/>
</dbReference>
<name>A0A8J6LBA5_TENMO</name>
<feature type="domain" description="Prenyltransferase alpha-alpha toroid" evidence="15">
    <location>
        <begin position="58"/>
        <end position="381"/>
    </location>
</feature>
<dbReference type="Pfam" id="PF00432">
    <property type="entry name" value="Prenyltrans"/>
    <property type="match status" value="1"/>
</dbReference>
<keyword evidence="10" id="KW-0443">Lipid metabolism</keyword>
<evidence type="ECO:0000313" key="17">
    <source>
        <dbReference type="EMBL" id="KAH0814027.1"/>
    </source>
</evidence>
<accession>A0A8J6LBA5</accession>
<dbReference type="InterPro" id="IPR045089">
    <property type="entry name" value="PGGT1B-like"/>
</dbReference>
<evidence type="ECO:0000256" key="13">
    <source>
        <dbReference type="ARBA" id="ARBA00064192"/>
    </source>
</evidence>
<dbReference type="Gene3D" id="3.10.20.90">
    <property type="entry name" value="Phosphatidylinositol 3-kinase Catalytic Subunit, Chain A, domain 1"/>
    <property type="match status" value="1"/>
</dbReference>
<evidence type="ECO:0000259" key="16">
    <source>
        <dbReference type="Pfam" id="PF18124"/>
    </source>
</evidence>
<evidence type="ECO:0000256" key="2">
    <source>
        <dbReference type="ARBA" id="ARBA00012702"/>
    </source>
</evidence>
<comment type="cofactor">
    <cofactor evidence="14">
        <name>Zn(2+)</name>
        <dbReference type="ChEBI" id="CHEBI:29105"/>
    </cofactor>
    <text evidence="14">Binds 1 zinc ion per subunit.</text>
</comment>
<keyword evidence="18" id="KW-1185">Reference proteome</keyword>
<dbReference type="InterPro" id="IPR001330">
    <property type="entry name" value="Prenyltrans"/>
</dbReference>
<dbReference type="InterPro" id="IPR040790">
    <property type="entry name" value="Kindlin_2_N"/>
</dbReference>
<protein>
    <recommendedName>
        <fullName evidence="3 14">Protein farnesyltransferase subunit beta</fullName>
        <shortName evidence="14">FTase-beta</shortName>
        <ecNumber evidence="2 14">2.5.1.58</ecNumber>
    </recommendedName>
</protein>
<evidence type="ECO:0000256" key="10">
    <source>
        <dbReference type="ARBA" id="ARBA00023098"/>
    </source>
</evidence>
<dbReference type="GO" id="GO:0006629">
    <property type="term" value="P:lipid metabolic process"/>
    <property type="evidence" value="ECO:0007669"/>
    <property type="project" value="UniProtKB-KW"/>
</dbReference>
<comment type="subunit">
    <text evidence="14">Heterodimer of an alpha and a beta subunit.</text>
</comment>
<gene>
    <name evidence="17" type="ORF">GEV33_008768</name>
</gene>
<keyword evidence="6 14" id="KW-0808">Transferase</keyword>
<dbReference type="Pfam" id="PF18124">
    <property type="entry name" value="Kindlin_2_N"/>
    <property type="match status" value="1"/>
</dbReference>
<dbReference type="FunFam" id="1.50.10.20:FF:000007">
    <property type="entry name" value="Protein farnesyltransferase subunit beta"/>
    <property type="match status" value="1"/>
</dbReference>
<evidence type="ECO:0000256" key="11">
    <source>
        <dbReference type="ARBA" id="ARBA00050225"/>
    </source>
</evidence>
<dbReference type="GO" id="GO:0005965">
    <property type="term" value="C:protein farnesyltransferase complex"/>
    <property type="evidence" value="ECO:0007669"/>
    <property type="project" value="UniProtKB-UniRule"/>
</dbReference>
<keyword evidence="8" id="KW-0677">Repeat</keyword>
<evidence type="ECO:0000256" key="7">
    <source>
        <dbReference type="ARBA" id="ARBA00022723"/>
    </source>
</evidence>
<evidence type="ECO:0000313" key="18">
    <source>
        <dbReference type="Proteomes" id="UP000719412"/>
    </source>
</evidence>
<dbReference type="PANTHER" id="PTHR11774">
    <property type="entry name" value="GERANYLGERANYL TRANSFERASE TYPE BETA SUBUNIT"/>
    <property type="match status" value="1"/>
</dbReference>
<dbReference type="GO" id="GO:0097354">
    <property type="term" value="P:prenylation"/>
    <property type="evidence" value="ECO:0007669"/>
    <property type="project" value="UniProtKB-UniRule"/>
</dbReference>
<dbReference type="EC" id="2.5.1.58" evidence="2 14"/>
<evidence type="ECO:0000256" key="1">
    <source>
        <dbReference type="ARBA" id="ARBA00010497"/>
    </source>
</evidence>
<comment type="catalytic activity">
    <reaction evidence="11">
        <text>L-cysteinyl-[protein] + (2E,6E)-farnesyl diphosphate = S-(2E,6E)-farnesyl-L-cysteinyl-[protein] + diphosphate</text>
        <dbReference type="Rhea" id="RHEA:13345"/>
        <dbReference type="Rhea" id="RHEA-COMP:10131"/>
        <dbReference type="Rhea" id="RHEA-COMP:11535"/>
        <dbReference type="ChEBI" id="CHEBI:29950"/>
        <dbReference type="ChEBI" id="CHEBI:33019"/>
        <dbReference type="ChEBI" id="CHEBI:86019"/>
        <dbReference type="ChEBI" id="CHEBI:175763"/>
        <dbReference type="EC" id="2.5.1.58"/>
    </reaction>
</comment>
<evidence type="ECO:0000256" key="9">
    <source>
        <dbReference type="ARBA" id="ARBA00022833"/>
    </source>
</evidence>
<keyword evidence="4" id="KW-0597">Phosphoprotein</keyword>
<keyword evidence="7 14" id="KW-0479">Metal-binding</keyword>
<evidence type="ECO:0000256" key="3">
    <source>
        <dbReference type="ARBA" id="ARBA00015798"/>
    </source>
</evidence>
<dbReference type="InterPro" id="IPR008930">
    <property type="entry name" value="Terpenoid_cyclase/PrenylTrfase"/>
</dbReference>
<evidence type="ECO:0000256" key="4">
    <source>
        <dbReference type="ARBA" id="ARBA00022553"/>
    </source>
</evidence>
<feature type="domain" description="Kindlin-2 N-terminal" evidence="16">
    <location>
        <begin position="422"/>
        <end position="460"/>
    </location>
</feature>
<comment type="similarity">
    <text evidence="1 14">Belongs to the protein prenyltransferase subunit beta family.</text>
</comment>
<dbReference type="CDD" id="cd02893">
    <property type="entry name" value="FTase"/>
    <property type="match status" value="1"/>
</dbReference>
<reference evidence="17" key="2">
    <citation type="submission" date="2021-08" db="EMBL/GenBank/DDBJ databases">
        <authorList>
            <person name="Eriksson T."/>
        </authorList>
    </citation>
    <scope>NUCLEOTIDE SEQUENCE</scope>
    <source>
        <strain evidence="17">Stoneville</strain>
        <tissue evidence="17">Whole head</tissue>
    </source>
</reference>
<evidence type="ECO:0000259" key="15">
    <source>
        <dbReference type="Pfam" id="PF00432"/>
    </source>
</evidence>
<evidence type="ECO:0000256" key="8">
    <source>
        <dbReference type="ARBA" id="ARBA00022737"/>
    </source>
</evidence>
<keyword evidence="9 14" id="KW-0862">Zinc</keyword>
<comment type="function">
    <text evidence="14">Catalyzes the transfer of a farnesyl moiety from farnesyl diphosphate to a cysteine at the fourth position from the C-terminus of several proteins. The beta subunit is responsible for peptide-binding.</text>
</comment>
<dbReference type="EMBL" id="JABDTM020024720">
    <property type="protein sequence ID" value="KAH0814027.1"/>
    <property type="molecule type" value="Genomic_DNA"/>
</dbReference>
<evidence type="ECO:0000256" key="6">
    <source>
        <dbReference type="ARBA" id="ARBA00022679"/>
    </source>
</evidence>
<keyword evidence="5 14" id="KW-0637">Prenyltransferase</keyword>
<comment type="function">
    <text evidence="12">Essential subunit of the farnesyltransferase complex. Catalyzes the transfer of a farnesyl moiety from farnesyl diphosphate to a cysteine at the fourth position from the C-terminus of several proteins having the C-terminal sequence Cys-aliphatic-aliphatic-X.</text>
</comment>
<dbReference type="InterPro" id="IPR026872">
    <property type="entry name" value="FTB"/>
</dbReference>
<reference evidence="17" key="1">
    <citation type="journal article" date="2020" name="J Insects Food Feed">
        <title>The yellow mealworm (Tenebrio molitor) genome: a resource for the emerging insects as food and feed industry.</title>
        <authorList>
            <person name="Eriksson T."/>
            <person name="Andere A."/>
            <person name="Kelstrup H."/>
            <person name="Emery V."/>
            <person name="Picard C."/>
        </authorList>
    </citation>
    <scope>NUCLEOTIDE SEQUENCE</scope>
    <source>
        <strain evidence="17">Stoneville</strain>
        <tissue evidence="17">Whole head</tissue>
    </source>
</reference>
<sequence>MSKLLSLRSIEDIKKQRYRDEGVVTVTSLEQGEVEEAVYKKLYDLSLRIKVNPNLPELLQETHKCYLLDCLIYLSSGYQSLDASRPWLCYWILHALALMEIKTDEKLKSAVAQFLGKCQSPNGGFGGGPGHLPHLAATYAAVNALVTLGTEEAYNIINREKLQQFLWSMKQPDGSFCMHRDGEVDIRGVYCALAVASLTNLLSEELCRGTPEWIVSCQTYEGGFSGCPGMEAHGGYAFCGLSALIIMGKGHLCDLQALLRWTVNRQMKLEGGFQGRTNKLVDGCYSFWQGAAFPLIYSLMAEEGVRVTDHLFDERALQEYILTCCQHPQGGLLDKPGKHRDIYHTSYTLSGLSVAQHFMSGLHILGDTDNELACTHPVYNIRPDHVRKAMIYFKITDDVESLIALPDPMKHVASEQGIVGIGDGSWNLRVLVTDLQAERQLRVKSDLHIGGVMLRLVEDLVGELFGRFHWRTRVTYGLLLFRSRWSCFHRARTLFPPYLATKFVFHRFKLATKPQIDDFTPSTVTCEERVVALFTRSCELSTATLVAHQNSIILKNRRSYQNRNQISLDPLPDEKTKEILV</sequence>
<comment type="caution">
    <text evidence="17">The sequence shown here is derived from an EMBL/GenBank/DDBJ whole genome shotgun (WGS) entry which is preliminary data.</text>
</comment>
<dbReference type="AlphaFoldDB" id="A0A8J6LBA5"/>
<proteinExistence type="inferred from homology"/>
<organism evidence="17 18">
    <name type="scientific">Tenebrio molitor</name>
    <name type="common">Yellow mealworm beetle</name>
    <dbReference type="NCBI Taxonomy" id="7067"/>
    <lineage>
        <taxon>Eukaryota</taxon>
        <taxon>Metazoa</taxon>
        <taxon>Ecdysozoa</taxon>
        <taxon>Arthropoda</taxon>
        <taxon>Hexapoda</taxon>
        <taxon>Insecta</taxon>
        <taxon>Pterygota</taxon>
        <taxon>Neoptera</taxon>
        <taxon>Endopterygota</taxon>
        <taxon>Coleoptera</taxon>
        <taxon>Polyphaga</taxon>
        <taxon>Cucujiformia</taxon>
        <taxon>Tenebrionidae</taxon>
        <taxon>Tenebrio</taxon>
    </lineage>
</organism>
<evidence type="ECO:0000256" key="14">
    <source>
        <dbReference type="RuleBase" id="RU365056"/>
    </source>
</evidence>
<dbReference type="SUPFAM" id="SSF48239">
    <property type="entry name" value="Terpenoid cyclases/Protein prenyltransferases"/>
    <property type="match status" value="1"/>
</dbReference>
<dbReference type="Proteomes" id="UP000719412">
    <property type="component" value="Unassembled WGS sequence"/>
</dbReference>
<evidence type="ECO:0000256" key="5">
    <source>
        <dbReference type="ARBA" id="ARBA00022602"/>
    </source>
</evidence>
<dbReference type="GO" id="GO:0008270">
    <property type="term" value="F:zinc ion binding"/>
    <property type="evidence" value="ECO:0007669"/>
    <property type="project" value="UniProtKB-UniRule"/>
</dbReference>
<dbReference type="PANTHER" id="PTHR11774:SF6">
    <property type="entry name" value="PROTEIN FARNESYLTRANSFERASE SUBUNIT BETA"/>
    <property type="match status" value="1"/>
</dbReference>
<dbReference type="Gene3D" id="1.50.10.20">
    <property type="match status" value="1"/>
</dbReference>
<comment type="subunit">
    <text evidence="13">Heterodimer of FNTA and FNTB.</text>
</comment>